<feature type="domain" description="Glycosyltransferase 2-like" evidence="13">
    <location>
        <begin position="182"/>
        <end position="394"/>
    </location>
</feature>
<evidence type="ECO:0000256" key="5">
    <source>
        <dbReference type="ARBA" id="ARBA00022475"/>
    </source>
</evidence>
<comment type="subcellular location">
    <subcellularLocation>
        <location evidence="1">Cell inner membrane</location>
        <topology evidence="1">Multi-pass membrane protein</topology>
    </subcellularLocation>
</comment>
<evidence type="ECO:0000256" key="6">
    <source>
        <dbReference type="ARBA" id="ARBA00022519"/>
    </source>
</evidence>
<keyword evidence="7 14" id="KW-0328">Glycosyltransferase</keyword>
<gene>
    <name evidence="14" type="primary">mdoH</name>
    <name evidence="14" type="ORF">OF850_07630</name>
</gene>
<keyword evidence="15" id="KW-1185">Reference proteome</keyword>
<dbReference type="SUPFAM" id="SSF53448">
    <property type="entry name" value="Nucleotide-diphospho-sugar transferases"/>
    <property type="match status" value="1"/>
</dbReference>
<evidence type="ECO:0000256" key="3">
    <source>
        <dbReference type="ARBA" id="ARBA00009337"/>
    </source>
</evidence>
<comment type="similarity">
    <text evidence="3">Belongs to the glycosyltransferase 2 family. OpgH subfamily.</text>
</comment>
<keyword evidence="5" id="KW-1003">Cell membrane</keyword>
<dbReference type="InterPro" id="IPR050321">
    <property type="entry name" value="Glycosyltr_2/OpgH_subfam"/>
</dbReference>
<evidence type="ECO:0000256" key="7">
    <source>
        <dbReference type="ARBA" id="ARBA00022676"/>
    </source>
</evidence>
<keyword evidence="9 12" id="KW-0812">Transmembrane</keyword>
<proteinExistence type="inferred from homology"/>
<feature type="transmembrane region" description="Helical" evidence="12">
    <location>
        <begin position="386"/>
        <end position="403"/>
    </location>
</feature>
<dbReference type="EMBL" id="JAPFQI010000003">
    <property type="protein sequence ID" value="MCW8085492.1"/>
    <property type="molecule type" value="Genomic_DNA"/>
</dbReference>
<evidence type="ECO:0000313" key="14">
    <source>
        <dbReference type="EMBL" id="MCW8085492.1"/>
    </source>
</evidence>
<evidence type="ECO:0000256" key="4">
    <source>
        <dbReference type="ARBA" id="ARBA00020585"/>
    </source>
</evidence>
<reference evidence="14 15" key="1">
    <citation type="submission" date="2022-10" db="EMBL/GenBank/DDBJ databases">
        <title>Roseococcus glaciei nov., sp. nov., isolated from glacier.</title>
        <authorList>
            <person name="Liu Q."/>
            <person name="Xin Y.-H."/>
        </authorList>
    </citation>
    <scope>NUCLEOTIDE SEQUENCE [LARGE SCALE GENOMIC DNA]</scope>
    <source>
        <strain evidence="14 15">MDT2-1-1</strain>
    </source>
</reference>
<evidence type="ECO:0000256" key="8">
    <source>
        <dbReference type="ARBA" id="ARBA00022679"/>
    </source>
</evidence>
<dbReference type="NCBIfam" id="NF003962">
    <property type="entry name" value="PRK05454.2-5"/>
    <property type="match status" value="1"/>
</dbReference>
<feature type="transmembrane region" description="Helical" evidence="12">
    <location>
        <begin position="424"/>
        <end position="443"/>
    </location>
</feature>
<keyword evidence="10 12" id="KW-1133">Transmembrane helix</keyword>
<comment type="caution">
    <text evidence="14">The sequence shown here is derived from an EMBL/GenBank/DDBJ whole genome shotgun (WGS) entry which is preliminary data.</text>
</comment>
<evidence type="ECO:0000256" key="11">
    <source>
        <dbReference type="ARBA" id="ARBA00023136"/>
    </source>
</evidence>
<evidence type="ECO:0000256" key="2">
    <source>
        <dbReference type="ARBA" id="ARBA00005001"/>
    </source>
</evidence>
<dbReference type="RefSeq" id="WP_301589392.1">
    <property type="nucleotide sequence ID" value="NZ_JAPFQI010000003.1"/>
</dbReference>
<dbReference type="InterPro" id="IPR001173">
    <property type="entry name" value="Glyco_trans_2-like"/>
</dbReference>
<evidence type="ECO:0000313" key="15">
    <source>
        <dbReference type="Proteomes" id="UP001526430"/>
    </source>
</evidence>
<comment type="pathway">
    <text evidence="2">Glycan metabolism; osmoregulated periplasmic glucan (OPG) biosynthesis.</text>
</comment>
<accession>A0ABT3NTK0</accession>
<evidence type="ECO:0000256" key="12">
    <source>
        <dbReference type="SAM" id="Phobius"/>
    </source>
</evidence>
<dbReference type="Pfam" id="PF13632">
    <property type="entry name" value="Glyco_trans_2_3"/>
    <property type="match status" value="1"/>
</dbReference>
<evidence type="ECO:0000256" key="9">
    <source>
        <dbReference type="ARBA" id="ARBA00022692"/>
    </source>
</evidence>
<organism evidence="14 15">
    <name type="scientific">Sabulicella glaciei</name>
    <dbReference type="NCBI Taxonomy" id="2984948"/>
    <lineage>
        <taxon>Bacteria</taxon>
        <taxon>Pseudomonadati</taxon>
        <taxon>Pseudomonadota</taxon>
        <taxon>Alphaproteobacteria</taxon>
        <taxon>Acetobacterales</taxon>
        <taxon>Acetobacteraceae</taxon>
        <taxon>Sabulicella</taxon>
    </lineage>
</organism>
<evidence type="ECO:0000256" key="10">
    <source>
        <dbReference type="ARBA" id="ARBA00022989"/>
    </source>
</evidence>
<name>A0ABT3NTK0_9PROT</name>
<feature type="transmembrane region" description="Helical" evidence="12">
    <location>
        <begin position="479"/>
        <end position="498"/>
    </location>
</feature>
<dbReference type="PANTHER" id="PTHR43867:SF5">
    <property type="entry name" value="GLUCANS BIOSYNTHESIS GLUCOSYLTRANSFERASE H"/>
    <property type="match status" value="1"/>
</dbReference>
<dbReference type="InterPro" id="IPR029044">
    <property type="entry name" value="Nucleotide-diphossugar_trans"/>
</dbReference>
<keyword evidence="11 12" id="KW-0472">Membrane</keyword>
<evidence type="ECO:0000256" key="1">
    <source>
        <dbReference type="ARBA" id="ARBA00004429"/>
    </source>
</evidence>
<keyword evidence="6" id="KW-0997">Cell inner membrane</keyword>
<dbReference type="Proteomes" id="UP001526430">
    <property type="component" value="Unassembled WGS sequence"/>
</dbReference>
<keyword evidence="8 14" id="KW-0808">Transferase</keyword>
<dbReference type="PANTHER" id="PTHR43867">
    <property type="entry name" value="CELLULOSE SYNTHASE CATALYTIC SUBUNIT A [UDP-FORMING]"/>
    <property type="match status" value="1"/>
</dbReference>
<evidence type="ECO:0000259" key="13">
    <source>
        <dbReference type="Pfam" id="PF13632"/>
    </source>
</evidence>
<sequence>MSLRRFAFLALVLLSALVLLLLAARVVPHGPAGFALLACLAALSPWGALGFAQSVLGLAILLSVRDPASHVLPAARRAPPAPIRSRTAIALCLRNEAMEEVLPALGRLLDALPTEGFDAWLLSDTRDAALREAEDRAVAAFRDARADAARIHLRRRAEATGFKAGNVMSFLDAEGSGYDFALVLDADSEMSGEAVLRLAALLESDGRIGLVQQLIVGRPVTQPFPRLFQFGMRAGMRAWATGQGWWQGPKGPYWGHNAMFRVSAFREYARLETLPDGSAILSHDQVEAIRLHEAGWEVWCWPEERGSLEGNPPALPEFLARDERWAAGNMQYLALLRQPGLGIMARWQLAQAILLFICAPLWALAFALALGIAATGGFDAIPARDLALIMFAWWAAAYSPKLAGYAQVLLRRREAARYGGRGRFLLGALAEILFTFVLAPVSVMSKTRFLLALAWGRRSSWLPQNRAARGVGWGDAARLLWPQTAAGLVVFALLAATAPRLMPFALVWVGGLLLAVPFCVLSSSPGFGRILARSGIAATPEEVAGRAALSP</sequence>
<dbReference type="GO" id="GO:0016757">
    <property type="term" value="F:glycosyltransferase activity"/>
    <property type="evidence" value="ECO:0007669"/>
    <property type="project" value="UniProtKB-KW"/>
</dbReference>
<feature type="transmembrane region" description="Helical" evidence="12">
    <location>
        <begin position="352"/>
        <end position="374"/>
    </location>
</feature>
<feature type="transmembrane region" description="Helical" evidence="12">
    <location>
        <begin position="505"/>
        <end position="524"/>
    </location>
</feature>
<feature type="transmembrane region" description="Helical" evidence="12">
    <location>
        <begin position="33"/>
        <end position="62"/>
    </location>
</feature>
<protein>
    <recommendedName>
        <fullName evidence="4">Glucans biosynthesis glucosyltransferase H</fullName>
    </recommendedName>
</protein>
<dbReference type="Gene3D" id="3.90.550.10">
    <property type="entry name" value="Spore Coat Polysaccharide Biosynthesis Protein SpsA, Chain A"/>
    <property type="match status" value="1"/>
</dbReference>